<dbReference type="InterPro" id="IPR007325">
    <property type="entry name" value="KFase/CYL"/>
</dbReference>
<evidence type="ECO:0000256" key="9">
    <source>
        <dbReference type="ARBA" id="ARBA00023079"/>
    </source>
</evidence>
<evidence type="ECO:0000256" key="4">
    <source>
        <dbReference type="ARBA" id="ARBA00012930"/>
    </source>
</evidence>
<dbReference type="PANTHER" id="PTHR31118">
    <property type="entry name" value="CYCLASE-LIKE PROTEIN 2"/>
    <property type="match status" value="1"/>
</dbReference>
<keyword evidence="9" id="KW-0823">Tryptophan catabolism</keyword>
<evidence type="ECO:0000256" key="1">
    <source>
        <dbReference type="ARBA" id="ARBA00001947"/>
    </source>
</evidence>
<keyword evidence="7" id="KW-0378">Hydrolase</keyword>
<keyword evidence="8" id="KW-0862">Zinc</keyword>
<evidence type="ECO:0000256" key="11">
    <source>
        <dbReference type="ARBA" id="ARBA00060547"/>
    </source>
</evidence>
<comment type="cofactor">
    <cofactor evidence="1">
        <name>Zn(2+)</name>
        <dbReference type="ChEBI" id="CHEBI:29105"/>
    </cofactor>
</comment>
<evidence type="ECO:0000256" key="3">
    <source>
        <dbReference type="ARBA" id="ARBA00011738"/>
    </source>
</evidence>
<comment type="pathway">
    <text evidence="11">Amino-acid degradation; L-tryptophan degradation via kynurenine pathway; L-kynurenine from L-tryptophan: step 2/2.</text>
</comment>
<keyword evidence="6" id="KW-0479">Metal-binding</keyword>
<evidence type="ECO:0000256" key="7">
    <source>
        <dbReference type="ARBA" id="ARBA00022801"/>
    </source>
</evidence>
<evidence type="ECO:0000256" key="8">
    <source>
        <dbReference type="ARBA" id="ARBA00022833"/>
    </source>
</evidence>
<dbReference type="EMBL" id="QMQB01000164">
    <property type="protein sequence ID" value="RLE12371.1"/>
    <property type="molecule type" value="Genomic_DNA"/>
</dbReference>
<dbReference type="InterPro" id="IPR037175">
    <property type="entry name" value="KFase_sf"/>
</dbReference>
<evidence type="ECO:0000256" key="2">
    <source>
        <dbReference type="ARBA" id="ARBA00002204"/>
    </source>
</evidence>
<name>A0A662DDH3_UNCAE</name>
<dbReference type="Pfam" id="PF04199">
    <property type="entry name" value="Cyclase"/>
    <property type="match status" value="1"/>
</dbReference>
<dbReference type="GO" id="GO:0046872">
    <property type="term" value="F:metal ion binding"/>
    <property type="evidence" value="ECO:0007669"/>
    <property type="project" value="UniProtKB-KW"/>
</dbReference>
<comment type="catalytic activity">
    <reaction evidence="10">
        <text>N-formyl-L-kynurenine + H2O = L-kynurenine + formate + H(+)</text>
        <dbReference type="Rhea" id="RHEA:13009"/>
        <dbReference type="ChEBI" id="CHEBI:15377"/>
        <dbReference type="ChEBI" id="CHEBI:15378"/>
        <dbReference type="ChEBI" id="CHEBI:15740"/>
        <dbReference type="ChEBI" id="CHEBI:57959"/>
        <dbReference type="ChEBI" id="CHEBI:58629"/>
        <dbReference type="EC" id="3.5.1.9"/>
    </reaction>
</comment>
<dbReference type="Proteomes" id="UP000267654">
    <property type="component" value="Unassembled WGS sequence"/>
</dbReference>
<accession>A0A662DDH3</accession>
<comment type="function">
    <text evidence="2">Catalyzes the hydrolysis of N-formyl-L-kynurenine to L-kynurenine, the second step in the kynurenine pathway of tryptophan degradation.</text>
</comment>
<dbReference type="GO" id="GO:0019441">
    <property type="term" value="P:L-tryptophan catabolic process to kynurenine"/>
    <property type="evidence" value="ECO:0007669"/>
    <property type="project" value="InterPro"/>
</dbReference>
<protein>
    <recommendedName>
        <fullName evidence="5">Kynurenine formamidase</fullName>
        <ecNumber evidence="4">3.5.1.9</ecNumber>
    </recommendedName>
</protein>
<organism evidence="12 13">
    <name type="scientific">Aerophobetes bacterium</name>
    <dbReference type="NCBI Taxonomy" id="2030807"/>
    <lineage>
        <taxon>Bacteria</taxon>
        <taxon>Candidatus Aerophobota</taxon>
    </lineage>
</organism>
<reference evidence="12 13" key="1">
    <citation type="submission" date="2018-06" db="EMBL/GenBank/DDBJ databases">
        <title>Extensive metabolic versatility and redundancy in microbially diverse, dynamic hydrothermal sediments.</title>
        <authorList>
            <person name="Dombrowski N."/>
            <person name="Teske A."/>
            <person name="Baker B.J."/>
        </authorList>
    </citation>
    <scope>NUCLEOTIDE SEQUENCE [LARGE SCALE GENOMIC DNA]</scope>
    <source>
        <strain evidence="12">B19_G9</strain>
    </source>
</reference>
<evidence type="ECO:0000313" key="13">
    <source>
        <dbReference type="Proteomes" id="UP000267654"/>
    </source>
</evidence>
<evidence type="ECO:0000256" key="5">
    <source>
        <dbReference type="ARBA" id="ARBA00014889"/>
    </source>
</evidence>
<evidence type="ECO:0000313" key="12">
    <source>
        <dbReference type="EMBL" id="RLE12371.1"/>
    </source>
</evidence>
<dbReference type="AlphaFoldDB" id="A0A662DDH3"/>
<comment type="subunit">
    <text evidence="3">Homodimer.</text>
</comment>
<dbReference type="SUPFAM" id="SSF102198">
    <property type="entry name" value="Putative cyclase"/>
    <property type="match status" value="1"/>
</dbReference>
<dbReference type="PANTHER" id="PTHR31118:SF12">
    <property type="entry name" value="CYCLASE-LIKE PROTEIN 2"/>
    <property type="match status" value="1"/>
</dbReference>
<evidence type="ECO:0000256" key="6">
    <source>
        <dbReference type="ARBA" id="ARBA00022723"/>
    </source>
</evidence>
<evidence type="ECO:0000256" key="10">
    <source>
        <dbReference type="ARBA" id="ARBA00048496"/>
    </source>
</evidence>
<comment type="caution">
    <text evidence="12">The sequence shown here is derived from an EMBL/GenBank/DDBJ whole genome shotgun (WGS) entry which is preliminary data.</text>
</comment>
<dbReference type="EC" id="3.5.1.9" evidence="4"/>
<proteinExistence type="predicted"/>
<sequence length="217" mass="24142">MKKRIIDLTYDFEEKMMVYPGNSKPTIEKVATVEKEGFNISRITFISHTGTHIDAPRHFIKNGETIDKIPLEKLAGEAVLVDLSTKKKGSLITLTDFKPFENLIHKGDILLLNTGIYKSYGKPEFNLEFPTIDPDVARWIVNKEISALATDATSVDPVGEEEGVIHHILLGAGIPIVENLANLGQIKKQRFFFIALPLKIKDGDGAPCRAIAIEEMD</sequence>
<gene>
    <name evidence="12" type="ORF">DRI96_04660</name>
</gene>
<dbReference type="FunFam" id="3.50.30.50:FF:000001">
    <property type="entry name" value="Kynurenine formamidase"/>
    <property type="match status" value="1"/>
</dbReference>
<dbReference type="GO" id="GO:0004061">
    <property type="term" value="F:arylformamidase activity"/>
    <property type="evidence" value="ECO:0007669"/>
    <property type="project" value="UniProtKB-EC"/>
</dbReference>
<dbReference type="Gene3D" id="3.50.30.50">
    <property type="entry name" value="Putative cyclase"/>
    <property type="match status" value="1"/>
</dbReference>